<dbReference type="EMBL" id="VUMX01000005">
    <property type="protein sequence ID" value="MST86649.1"/>
    <property type="molecule type" value="Genomic_DNA"/>
</dbReference>
<keyword evidence="1" id="KW-1133">Transmembrane helix</keyword>
<dbReference type="Proteomes" id="UP000438120">
    <property type="component" value="Unassembled WGS sequence"/>
</dbReference>
<keyword evidence="1" id="KW-0472">Membrane</keyword>
<evidence type="ECO:0000313" key="3">
    <source>
        <dbReference type="Proteomes" id="UP000438120"/>
    </source>
</evidence>
<organism evidence="2 3">
    <name type="scientific">Lactobacillus porci</name>
    <dbReference type="NCBI Taxonomy" id="2012477"/>
    <lineage>
        <taxon>Bacteria</taxon>
        <taxon>Bacillati</taxon>
        <taxon>Bacillota</taxon>
        <taxon>Bacilli</taxon>
        <taxon>Lactobacillales</taxon>
        <taxon>Lactobacillaceae</taxon>
        <taxon>Lactobacillus</taxon>
    </lineage>
</organism>
<gene>
    <name evidence="2" type="ORF">FYJ62_03085</name>
</gene>
<dbReference type="AlphaFoldDB" id="A0A6A8MDM4"/>
<name>A0A6A8MDM4_9LACO</name>
<evidence type="ECO:0000313" key="2">
    <source>
        <dbReference type="EMBL" id="MST86649.1"/>
    </source>
</evidence>
<comment type="caution">
    <text evidence="2">The sequence shown here is derived from an EMBL/GenBank/DDBJ whole genome shotgun (WGS) entry which is preliminary data.</text>
</comment>
<proteinExistence type="predicted"/>
<accession>A0A6A8MDM4</accession>
<feature type="transmembrane region" description="Helical" evidence="1">
    <location>
        <begin position="30"/>
        <end position="59"/>
    </location>
</feature>
<keyword evidence="3" id="KW-1185">Reference proteome</keyword>
<dbReference type="RefSeq" id="WP_154547630.1">
    <property type="nucleotide sequence ID" value="NZ_JBKZBZ010000001.1"/>
</dbReference>
<keyword evidence="1" id="KW-0812">Transmembrane</keyword>
<reference evidence="2 3" key="1">
    <citation type="submission" date="2019-08" db="EMBL/GenBank/DDBJ databases">
        <title>In-depth cultivation of the pig gut microbiome towards novel bacterial diversity and tailored functional studies.</title>
        <authorList>
            <person name="Wylensek D."/>
            <person name="Hitch T.C.A."/>
            <person name="Clavel T."/>
        </authorList>
    </citation>
    <scope>NUCLEOTIDE SEQUENCE [LARGE SCALE GENOMIC DNA]</scope>
    <source>
        <strain evidence="2 3">Bifido-178-WT-2B</strain>
    </source>
</reference>
<protein>
    <submittedName>
        <fullName evidence="2">Uncharacterized protein</fullName>
    </submittedName>
</protein>
<sequence length="62" mass="6755">MLELLCLLFVLWLCFKLGVGLFKVLMFLLGIGLLFAFVSSLVLPLLGLLAAGGIAWAAIKRF</sequence>
<evidence type="ECO:0000256" key="1">
    <source>
        <dbReference type="SAM" id="Phobius"/>
    </source>
</evidence>